<proteinExistence type="predicted"/>
<gene>
    <name evidence="1" type="ORF">PPRIM_AZ9-3.1.T0560110</name>
</gene>
<evidence type="ECO:0000313" key="2">
    <source>
        <dbReference type="Proteomes" id="UP000688137"/>
    </source>
</evidence>
<keyword evidence="2" id="KW-1185">Reference proteome</keyword>
<dbReference type="OMA" id="NEWRVSE"/>
<dbReference type="Proteomes" id="UP000688137">
    <property type="component" value="Unassembled WGS sequence"/>
</dbReference>
<name>A0A8S1MFZ6_PARPR</name>
<organism evidence="1 2">
    <name type="scientific">Paramecium primaurelia</name>
    <dbReference type="NCBI Taxonomy" id="5886"/>
    <lineage>
        <taxon>Eukaryota</taxon>
        <taxon>Sar</taxon>
        <taxon>Alveolata</taxon>
        <taxon>Ciliophora</taxon>
        <taxon>Intramacronucleata</taxon>
        <taxon>Oligohymenophorea</taxon>
        <taxon>Peniculida</taxon>
        <taxon>Parameciidae</taxon>
        <taxon>Paramecium</taxon>
    </lineage>
</organism>
<evidence type="ECO:0000313" key="1">
    <source>
        <dbReference type="EMBL" id="CAD8076435.1"/>
    </source>
</evidence>
<reference evidence="1" key="1">
    <citation type="submission" date="2021-01" db="EMBL/GenBank/DDBJ databases">
        <authorList>
            <consortium name="Genoscope - CEA"/>
            <person name="William W."/>
        </authorList>
    </citation>
    <scope>NUCLEOTIDE SEQUENCE</scope>
</reference>
<sequence length="116" mass="13809">MGACHTKRSRRQSNEWRVSERLTSQRLDFIFQRLSLYLELVGDTHSLGGYLQEKINELFEIKQKLILVKDHLKKIELLHQASEVIEYLYDDKHFSQAFPILRESLYEITQLTLVTE</sequence>
<dbReference type="EMBL" id="CAJJDM010000057">
    <property type="protein sequence ID" value="CAD8076435.1"/>
    <property type="molecule type" value="Genomic_DNA"/>
</dbReference>
<protein>
    <submittedName>
        <fullName evidence="1">Uncharacterized protein</fullName>
    </submittedName>
</protein>
<accession>A0A8S1MFZ6</accession>
<comment type="caution">
    <text evidence="1">The sequence shown here is derived from an EMBL/GenBank/DDBJ whole genome shotgun (WGS) entry which is preliminary data.</text>
</comment>
<dbReference type="AlphaFoldDB" id="A0A8S1MFZ6"/>